<sequence length="74" mass="7806">QVKSNHVMQISYDDDLKCITGVVQASMRNKSYVVETASSTAAFDEGDVATGEELAQPSSLREALIAVAVSAAET</sequence>
<reference evidence="1 2" key="1">
    <citation type="journal article" date="2020" name="Cell">
        <title>Large-Scale Comparative Analyses of Tick Genomes Elucidate Their Genetic Diversity and Vector Capacities.</title>
        <authorList>
            <consortium name="Tick Genome and Microbiome Consortium (TIGMIC)"/>
            <person name="Jia N."/>
            <person name="Wang J."/>
            <person name="Shi W."/>
            <person name="Du L."/>
            <person name="Sun Y."/>
            <person name="Zhan W."/>
            <person name="Jiang J.F."/>
            <person name="Wang Q."/>
            <person name="Zhang B."/>
            <person name="Ji P."/>
            <person name="Bell-Sakyi L."/>
            <person name="Cui X.M."/>
            <person name="Yuan T.T."/>
            <person name="Jiang B.G."/>
            <person name="Yang W.F."/>
            <person name="Lam T.T."/>
            <person name="Chang Q.C."/>
            <person name="Ding S.J."/>
            <person name="Wang X.J."/>
            <person name="Zhu J.G."/>
            <person name="Ruan X.D."/>
            <person name="Zhao L."/>
            <person name="Wei J.T."/>
            <person name="Ye R.Z."/>
            <person name="Que T.C."/>
            <person name="Du C.H."/>
            <person name="Zhou Y.H."/>
            <person name="Cheng J.X."/>
            <person name="Dai P.F."/>
            <person name="Guo W.B."/>
            <person name="Han X.H."/>
            <person name="Huang E.J."/>
            <person name="Li L.F."/>
            <person name="Wei W."/>
            <person name="Gao Y.C."/>
            <person name="Liu J.Z."/>
            <person name="Shao H.Z."/>
            <person name="Wang X."/>
            <person name="Wang C.C."/>
            <person name="Yang T.C."/>
            <person name="Huo Q.B."/>
            <person name="Li W."/>
            <person name="Chen H.Y."/>
            <person name="Chen S.E."/>
            <person name="Zhou L.G."/>
            <person name="Ni X.B."/>
            <person name="Tian J.H."/>
            <person name="Sheng Y."/>
            <person name="Liu T."/>
            <person name="Pan Y.S."/>
            <person name="Xia L.Y."/>
            <person name="Li J."/>
            <person name="Zhao F."/>
            <person name="Cao W.C."/>
        </authorList>
    </citation>
    <scope>NUCLEOTIDE SEQUENCE [LARGE SCALE GENOMIC DNA]</scope>
    <source>
        <strain evidence="1">Iper-2018</strain>
    </source>
</reference>
<organism evidence="1 2">
    <name type="scientific">Ixodes persulcatus</name>
    <name type="common">Taiga tick</name>
    <dbReference type="NCBI Taxonomy" id="34615"/>
    <lineage>
        <taxon>Eukaryota</taxon>
        <taxon>Metazoa</taxon>
        <taxon>Ecdysozoa</taxon>
        <taxon>Arthropoda</taxon>
        <taxon>Chelicerata</taxon>
        <taxon>Arachnida</taxon>
        <taxon>Acari</taxon>
        <taxon>Parasitiformes</taxon>
        <taxon>Ixodida</taxon>
        <taxon>Ixodoidea</taxon>
        <taxon>Ixodidae</taxon>
        <taxon>Ixodinae</taxon>
        <taxon>Ixodes</taxon>
    </lineage>
</organism>
<feature type="non-terminal residue" evidence="1">
    <location>
        <position position="74"/>
    </location>
</feature>
<proteinExistence type="predicted"/>
<accession>A0AC60PT18</accession>
<feature type="non-terminal residue" evidence="1">
    <location>
        <position position="1"/>
    </location>
</feature>
<dbReference type="Proteomes" id="UP000805193">
    <property type="component" value="Unassembled WGS sequence"/>
</dbReference>
<evidence type="ECO:0000313" key="1">
    <source>
        <dbReference type="EMBL" id="KAG0424234.1"/>
    </source>
</evidence>
<protein>
    <submittedName>
        <fullName evidence="1">Uncharacterized protein</fullName>
    </submittedName>
</protein>
<evidence type="ECO:0000313" key="2">
    <source>
        <dbReference type="Proteomes" id="UP000805193"/>
    </source>
</evidence>
<dbReference type="EMBL" id="JABSTQ010010001">
    <property type="protein sequence ID" value="KAG0424234.1"/>
    <property type="molecule type" value="Genomic_DNA"/>
</dbReference>
<comment type="caution">
    <text evidence="1">The sequence shown here is derived from an EMBL/GenBank/DDBJ whole genome shotgun (WGS) entry which is preliminary data.</text>
</comment>
<keyword evidence="2" id="KW-1185">Reference proteome</keyword>
<name>A0AC60PT18_IXOPE</name>
<gene>
    <name evidence="1" type="ORF">HPB47_000029</name>
</gene>